<evidence type="ECO:0000313" key="2">
    <source>
        <dbReference type="Proteomes" id="UP000007800"/>
    </source>
</evidence>
<dbReference type="AlphaFoldDB" id="C5K653"/>
<dbReference type="InParanoid" id="C5K653"/>
<dbReference type="RefSeq" id="XP_002788287.1">
    <property type="nucleotide sequence ID" value="XM_002788241.1"/>
</dbReference>
<feature type="non-terminal residue" evidence="1">
    <location>
        <position position="1"/>
    </location>
</feature>
<keyword evidence="2" id="KW-1185">Reference proteome</keyword>
<protein>
    <submittedName>
        <fullName evidence="1">Uncharacterized protein</fullName>
    </submittedName>
</protein>
<accession>C5K653</accession>
<name>C5K653_PERM5</name>
<dbReference type="Proteomes" id="UP000007800">
    <property type="component" value="Unassembled WGS sequence"/>
</dbReference>
<proteinExistence type="predicted"/>
<gene>
    <name evidence="1" type="ORF">Pmar_PMAR007368</name>
</gene>
<sequence length="50" mass="5474">RSTIDIFGQLLFPAAAEATDDAERSSCEGSEFHQLVKAMKMRSLIKEACA</sequence>
<feature type="non-terminal residue" evidence="1">
    <location>
        <position position="50"/>
    </location>
</feature>
<dbReference type="GeneID" id="9059069"/>
<dbReference type="EMBL" id="GG670840">
    <property type="protein sequence ID" value="EER20083.1"/>
    <property type="molecule type" value="Genomic_DNA"/>
</dbReference>
<evidence type="ECO:0000313" key="1">
    <source>
        <dbReference type="EMBL" id="EER20083.1"/>
    </source>
</evidence>
<organism evidence="2">
    <name type="scientific">Perkinsus marinus (strain ATCC 50983 / TXsc)</name>
    <dbReference type="NCBI Taxonomy" id="423536"/>
    <lineage>
        <taxon>Eukaryota</taxon>
        <taxon>Sar</taxon>
        <taxon>Alveolata</taxon>
        <taxon>Perkinsozoa</taxon>
        <taxon>Perkinsea</taxon>
        <taxon>Perkinsida</taxon>
        <taxon>Perkinsidae</taxon>
        <taxon>Perkinsus</taxon>
    </lineage>
</organism>
<reference evidence="1 2" key="1">
    <citation type="submission" date="2008-07" db="EMBL/GenBank/DDBJ databases">
        <authorList>
            <person name="El-Sayed N."/>
            <person name="Caler E."/>
            <person name="Inman J."/>
            <person name="Amedeo P."/>
            <person name="Hass B."/>
            <person name="Wortman J."/>
        </authorList>
    </citation>
    <scope>NUCLEOTIDE SEQUENCE [LARGE SCALE GENOMIC DNA]</scope>
    <source>
        <strain evidence="2">ATCC 50983 / TXsc</strain>
    </source>
</reference>